<dbReference type="RefSeq" id="WP_018359640.1">
    <property type="nucleotide sequence ID" value="NZ_UGTI01000001.1"/>
</dbReference>
<gene>
    <name evidence="1" type="ORF">NCTC13100_00213</name>
</gene>
<organism evidence="1 2">
    <name type="scientific">Porphyromonas macacae</name>
    <dbReference type="NCBI Taxonomy" id="28115"/>
    <lineage>
        <taxon>Bacteria</taxon>
        <taxon>Pseudomonadati</taxon>
        <taxon>Bacteroidota</taxon>
        <taxon>Bacteroidia</taxon>
        <taxon>Bacteroidales</taxon>
        <taxon>Porphyromonadaceae</taxon>
        <taxon>Porphyromonas</taxon>
    </lineage>
</organism>
<evidence type="ECO:0000313" key="1">
    <source>
        <dbReference type="EMBL" id="SUB77099.1"/>
    </source>
</evidence>
<evidence type="ECO:0000313" key="2">
    <source>
        <dbReference type="Proteomes" id="UP000254263"/>
    </source>
</evidence>
<proteinExistence type="predicted"/>
<dbReference type="AlphaFoldDB" id="A0A379DFI0"/>
<name>A0A379DFI0_9PORP</name>
<dbReference type="Proteomes" id="UP000254263">
    <property type="component" value="Unassembled WGS sequence"/>
</dbReference>
<accession>A0A379DFI0</accession>
<sequence>MANVTPMGYPHYGAGTVEVLVKDVDGVDYSLLFAPDPKNNELRNAGLPMQFYYYPKAPRLAKYPDGRFKFSMQVFKSTGDESTVIGAEGLEEEAGAFTSLTSTIDVPEPILLKAIEKFKTTIEKQFGTHRNGLLGLFSWLRGKDKDITLANIRPVQLIENNISMHIIGEEDPDKQPFGGLNPWTMNVQGKGAGQTFGLGENAFSIMMGRNSASLLKASLESGGNNLVIENVIKYKAYMPTTIIRTVVKTSRVHKYFSSKLSVPGRFIDFNWEHEYEKLRTSGAIETEIIADEQFSTEDRKRLEESLIEKQRDYAFKAVEKCIFEPEIKKFTPAKEPDTKRTKTIRFLGISVSISRRCVGWSLKTASDIKELDFKDEVKFSGICVLDSKISGNLDPLINKGDQETLKQYVSEVRLDEDFAKVHIITALNGSLVKMDRDNEILNDSPVSQVAIEVGYPDSKGNMIWKSSGRMIAEGGTPYIQKTSRSGKTVDAIYPALWNSPAMDQNLFVFDFVRNTPPSEVTVRQEVMYEKDKRVKVKDKKAEFVFKGTKVFIELPVLTFVDYNLSAEELYECDTLEVTLKVDKMSAKTFKFSSENFGDIIPYKVWYEAGYSVKPTEYKVKYTCKGKVNKALKKVTINSGWQKLDYLEGDVIFEIPSGTESQNEAVQAIRRKFTEEE</sequence>
<protein>
    <submittedName>
        <fullName evidence="1">Uncharacterized protein</fullName>
    </submittedName>
</protein>
<dbReference type="EMBL" id="UGTI01000001">
    <property type="protein sequence ID" value="SUB77099.1"/>
    <property type="molecule type" value="Genomic_DNA"/>
</dbReference>
<reference evidence="1 2" key="1">
    <citation type="submission" date="2018-06" db="EMBL/GenBank/DDBJ databases">
        <authorList>
            <consortium name="Pathogen Informatics"/>
            <person name="Doyle S."/>
        </authorList>
    </citation>
    <scope>NUCLEOTIDE SEQUENCE [LARGE SCALE GENOMIC DNA]</scope>
    <source>
        <strain evidence="1 2">NCTC13100</strain>
    </source>
</reference>